<evidence type="ECO:0000313" key="5">
    <source>
        <dbReference type="Proteomes" id="UP001151518"/>
    </source>
</evidence>
<protein>
    <recommendedName>
        <fullName evidence="6">Ubiquitin-like protein</fullName>
    </recommendedName>
</protein>
<dbReference type="SMART" id="SM00213">
    <property type="entry name" value="UBQ"/>
    <property type="match status" value="1"/>
</dbReference>
<dbReference type="Gene3D" id="1.10.260.100">
    <property type="match status" value="1"/>
</dbReference>
<organism evidence="4 5">
    <name type="scientific">Coemansia spiralis</name>
    <dbReference type="NCBI Taxonomy" id="417178"/>
    <lineage>
        <taxon>Eukaryota</taxon>
        <taxon>Fungi</taxon>
        <taxon>Fungi incertae sedis</taxon>
        <taxon>Zoopagomycota</taxon>
        <taxon>Kickxellomycotina</taxon>
        <taxon>Kickxellomycetes</taxon>
        <taxon>Kickxellales</taxon>
        <taxon>Kickxellaceae</taxon>
        <taxon>Coemansia</taxon>
    </lineage>
</organism>
<feature type="domain" description="Ubiquitin-like" evidence="3">
    <location>
        <begin position="32"/>
        <end position="80"/>
    </location>
</feature>
<dbReference type="Proteomes" id="UP001151518">
    <property type="component" value="Unassembled WGS sequence"/>
</dbReference>
<dbReference type="Pfam" id="PF00240">
    <property type="entry name" value="ubiquitin"/>
    <property type="match status" value="1"/>
</dbReference>
<dbReference type="AlphaFoldDB" id="A0A9W8KZP0"/>
<evidence type="ECO:0000259" key="3">
    <source>
        <dbReference type="PROSITE" id="PS50053"/>
    </source>
</evidence>
<dbReference type="InterPro" id="IPR006636">
    <property type="entry name" value="STI1_HS-bd"/>
</dbReference>
<feature type="region of interest" description="Disordered" evidence="1">
    <location>
        <begin position="328"/>
        <end position="375"/>
    </location>
</feature>
<feature type="domain" description="UBA" evidence="2">
    <location>
        <begin position="386"/>
        <end position="427"/>
    </location>
</feature>
<comment type="caution">
    <text evidence="4">The sequence shown here is derived from an EMBL/GenBank/DDBJ whole genome shotgun (WGS) entry which is preliminary data.</text>
</comment>
<name>A0A9W8KZP0_9FUNG</name>
<evidence type="ECO:0000313" key="4">
    <source>
        <dbReference type="EMBL" id="KAJ2679060.1"/>
    </source>
</evidence>
<evidence type="ECO:0000259" key="2">
    <source>
        <dbReference type="PROSITE" id="PS50030"/>
    </source>
</evidence>
<dbReference type="SMART" id="SM00165">
    <property type="entry name" value="UBA"/>
    <property type="match status" value="1"/>
</dbReference>
<dbReference type="InterPro" id="IPR000626">
    <property type="entry name" value="Ubiquitin-like_dom"/>
</dbReference>
<feature type="compositionally biased region" description="Polar residues" evidence="1">
    <location>
        <begin position="357"/>
        <end position="366"/>
    </location>
</feature>
<dbReference type="InterPro" id="IPR015940">
    <property type="entry name" value="UBA"/>
</dbReference>
<reference evidence="4" key="1">
    <citation type="submission" date="2022-07" db="EMBL/GenBank/DDBJ databases">
        <title>Phylogenomic reconstructions and comparative analyses of Kickxellomycotina fungi.</title>
        <authorList>
            <person name="Reynolds N.K."/>
            <person name="Stajich J.E."/>
            <person name="Barry K."/>
            <person name="Grigoriev I.V."/>
            <person name="Crous P."/>
            <person name="Smith M.E."/>
        </authorList>
    </citation>
    <scope>NUCLEOTIDE SEQUENCE</scope>
    <source>
        <strain evidence="4">NRRL 3115</strain>
    </source>
</reference>
<dbReference type="InterPro" id="IPR029071">
    <property type="entry name" value="Ubiquitin-like_domsf"/>
</dbReference>
<dbReference type="CDD" id="cd17039">
    <property type="entry name" value="Ubl_ubiquitin_like"/>
    <property type="match status" value="1"/>
</dbReference>
<dbReference type="PROSITE" id="PS50030">
    <property type="entry name" value="UBA"/>
    <property type="match status" value="1"/>
</dbReference>
<dbReference type="EMBL" id="JANBTW010000015">
    <property type="protein sequence ID" value="KAJ2679060.1"/>
    <property type="molecule type" value="Genomic_DNA"/>
</dbReference>
<dbReference type="PANTHER" id="PTHR10677">
    <property type="entry name" value="UBIQUILIN"/>
    <property type="match status" value="1"/>
</dbReference>
<dbReference type="GO" id="GO:0031593">
    <property type="term" value="F:polyubiquitin modification-dependent protein binding"/>
    <property type="evidence" value="ECO:0007669"/>
    <property type="project" value="TreeGrafter"/>
</dbReference>
<dbReference type="GO" id="GO:0005829">
    <property type="term" value="C:cytosol"/>
    <property type="evidence" value="ECO:0007669"/>
    <property type="project" value="TreeGrafter"/>
</dbReference>
<feature type="region of interest" description="Disordered" evidence="1">
    <location>
        <begin position="230"/>
        <end position="276"/>
    </location>
</feature>
<sequence length="429" mass="46839">MDSDGGRNKITLLVRQTNGTLIEHDVEDLGISIAELKTALSELTEIPVERIRLMLNSTILDDDKPLEFYDVEDGSVLRLVQLAGTNAASSRTRNVSGIASANAPTPPNSAASFSNQARQMFLSNPRLAQSLMMANPYMRRAIEENPELRQIMSDPSIMRQSLDAAQNPQLMQEVQRNNDRALSNLESTPGGYAHIRRMYHSIQEPLNQAARESSKMPLDDLNRRRARMLGAAKPDASKVNTSPLPNPWAKSRQRQAASPATGAASSRRPAASLDQVSRNADRLAQLDISAGGDASSQPHMRDPLGFLNMPGQDEEALSSFMSAMAGSGIFRRGSSGSDGSDGNSLRQQQHSTRREQSVSPRATVRSSPEGMQPADLSEADLGRFQELFQDKLEQLEEMGFIDKDKNLKALIASDGDLSLAINIITGEED</sequence>
<dbReference type="FunFam" id="1.10.260.100:FF:000001">
    <property type="entry name" value="Ubiquilin 1"/>
    <property type="match status" value="1"/>
</dbReference>
<dbReference type="OrthoDB" id="267397at2759"/>
<dbReference type="SMART" id="SM00727">
    <property type="entry name" value="STI1"/>
    <property type="match status" value="1"/>
</dbReference>
<dbReference type="GO" id="GO:0006511">
    <property type="term" value="P:ubiquitin-dependent protein catabolic process"/>
    <property type="evidence" value="ECO:0007669"/>
    <property type="project" value="TreeGrafter"/>
</dbReference>
<dbReference type="PROSITE" id="PS50053">
    <property type="entry name" value="UBIQUITIN_2"/>
    <property type="match status" value="1"/>
</dbReference>
<feature type="region of interest" description="Disordered" evidence="1">
    <location>
        <begin position="290"/>
        <end position="311"/>
    </location>
</feature>
<dbReference type="PANTHER" id="PTHR10677:SF3">
    <property type="entry name" value="FI07626P-RELATED"/>
    <property type="match status" value="1"/>
</dbReference>
<dbReference type="SUPFAM" id="SSF54236">
    <property type="entry name" value="Ubiquitin-like"/>
    <property type="match status" value="1"/>
</dbReference>
<accession>A0A9W8KZP0</accession>
<dbReference type="Gene3D" id="1.10.8.10">
    <property type="entry name" value="DNA helicase RuvA subunit, C-terminal domain"/>
    <property type="match status" value="1"/>
</dbReference>
<gene>
    <name evidence="4" type="ORF">GGI25_001832</name>
</gene>
<dbReference type="InterPro" id="IPR015496">
    <property type="entry name" value="Ubiquilin"/>
</dbReference>
<evidence type="ECO:0008006" key="6">
    <source>
        <dbReference type="Google" id="ProtNLM"/>
    </source>
</evidence>
<proteinExistence type="predicted"/>
<dbReference type="Gene3D" id="3.10.20.90">
    <property type="entry name" value="Phosphatidylinositol 3-kinase Catalytic Subunit, Chain A, domain 1"/>
    <property type="match status" value="1"/>
</dbReference>
<evidence type="ECO:0000256" key="1">
    <source>
        <dbReference type="SAM" id="MobiDB-lite"/>
    </source>
</evidence>
<dbReference type="InterPro" id="IPR009060">
    <property type="entry name" value="UBA-like_sf"/>
</dbReference>
<feature type="compositionally biased region" description="Low complexity" evidence="1">
    <location>
        <begin position="328"/>
        <end position="344"/>
    </location>
</feature>
<dbReference type="SUPFAM" id="SSF46934">
    <property type="entry name" value="UBA-like"/>
    <property type="match status" value="1"/>
</dbReference>
<dbReference type="Pfam" id="PF23195">
    <property type="entry name" value="UBQLN1"/>
    <property type="match status" value="1"/>
</dbReference>